<dbReference type="Proteomes" id="UP000010816">
    <property type="component" value="Chromosome"/>
</dbReference>
<dbReference type="SUPFAM" id="SSF81901">
    <property type="entry name" value="HCP-like"/>
    <property type="match status" value="2"/>
</dbReference>
<gene>
    <name evidence="1" type="ORF">Thimo_0821</name>
</gene>
<dbReference type="HOGENOM" id="CLU_1184600_0_0_6"/>
<organism evidence="1 2">
    <name type="scientific">Thioflavicoccus mobilis 8321</name>
    <dbReference type="NCBI Taxonomy" id="765912"/>
    <lineage>
        <taxon>Bacteria</taxon>
        <taxon>Pseudomonadati</taxon>
        <taxon>Pseudomonadota</taxon>
        <taxon>Gammaproteobacteria</taxon>
        <taxon>Chromatiales</taxon>
        <taxon>Chromatiaceae</taxon>
        <taxon>Thioflavicoccus</taxon>
    </lineage>
</organism>
<proteinExistence type="predicted"/>
<dbReference type="SMART" id="SM00671">
    <property type="entry name" value="SEL1"/>
    <property type="match status" value="3"/>
</dbReference>
<dbReference type="PATRIC" id="fig|765912.4.peg.805"/>
<accession>L0GV04</accession>
<dbReference type="OrthoDB" id="8561742at2"/>
<dbReference type="eggNOG" id="COG0790">
    <property type="taxonomic scope" value="Bacteria"/>
</dbReference>
<dbReference type="PANTHER" id="PTHR43628">
    <property type="entry name" value="ACTIVATOR OF C KINASE PROTEIN 1-RELATED"/>
    <property type="match status" value="1"/>
</dbReference>
<dbReference type="PANTHER" id="PTHR43628:SF1">
    <property type="entry name" value="CHITIN SYNTHASE REGULATORY FACTOR 2-RELATED"/>
    <property type="match status" value="1"/>
</dbReference>
<dbReference type="AlphaFoldDB" id="L0GV04"/>
<evidence type="ECO:0000313" key="2">
    <source>
        <dbReference type="Proteomes" id="UP000010816"/>
    </source>
</evidence>
<dbReference type="InterPro" id="IPR006597">
    <property type="entry name" value="Sel1-like"/>
</dbReference>
<keyword evidence="2" id="KW-1185">Reference proteome</keyword>
<dbReference type="Gene3D" id="1.25.40.10">
    <property type="entry name" value="Tetratricopeptide repeat domain"/>
    <property type="match status" value="2"/>
</dbReference>
<dbReference type="Pfam" id="PF08238">
    <property type="entry name" value="Sel1"/>
    <property type="match status" value="3"/>
</dbReference>
<dbReference type="InterPro" id="IPR052945">
    <property type="entry name" value="Mitotic_Regulator"/>
</dbReference>
<dbReference type="InterPro" id="IPR011990">
    <property type="entry name" value="TPR-like_helical_dom_sf"/>
</dbReference>
<dbReference type="EMBL" id="CP003051">
    <property type="protein sequence ID" value="AGA89657.1"/>
    <property type="molecule type" value="Genomic_DNA"/>
</dbReference>
<sequence length="234" mass="24725">MHTTQYTEPLTPFQTDTAAGGANWLRWTPIVLAAGALAIAGFLGRPVTPLGEANWLAQLAGSGNVGAELQIGLAYRDGRDGLTADAKTAFYWLQRAAQGGNAYAADQLADAYARGIGTAADPDLARHWWQVAAERGNADAKHHLGEDRPDTLETVMSVLSGKALDEQTRPALLARAEAGDAAAQYQVGLRYREGAAGFPQDTAQATAWLRRAAASGSELARESLAANRTIAQNL</sequence>
<name>L0GV04_9GAMM</name>
<reference evidence="1 2" key="1">
    <citation type="submission" date="2011-09" db="EMBL/GenBank/DDBJ databases">
        <title>Complete sequence of chromosome of Thioflavicoccus mobilis 8321.</title>
        <authorList>
            <consortium name="US DOE Joint Genome Institute"/>
            <person name="Lucas S."/>
            <person name="Han J."/>
            <person name="Lapidus A."/>
            <person name="Cheng J.-F."/>
            <person name="Goodwin L."/>
            <person name="Pitluck S."/>
            <person name="Peters L."/>
            <person name="Ovchinnikova G."/>
            <person name="Lu M."/>
            <person name="Detter J.C."/>
            <person name="Han C."/>
            <person name="Tapia R."/>
            <person name="Land M."/>
            <person name="Hauser L."/>
            <person name="Kyrpides N."/>
            <person name="Ivanova N."/>
            <person name="Pagani I."/>
            <person name="Vogl K."/>
            <person name="Liu Z."/>
            <person name="Imhoff J."/>
            <person name="Thiel V."/>
            <person name="Frigaard N.-U."/>
            <person name="Bryant D."/>
            <person name="Woyke T."/>
        </authorList>
    </citation>
    <scope>NUCLEOTIDE SEQUENCE [LARGE SCALE GENOMIC DNA]</scope>
    <source>
        <strain evidence="1 2">8321</strain>
    </source>
</reference>
<evidence type="ECO:0000313" key="1">
    <source>
        <dbReference type="EMBL" id="AGA89657.1"/>
    </source>
</evidence>
<dbReference type="KEGG" id="tmb:Thimo_0821"/>
<protein>
    <submittedName>
        <fullName evidence="1">Sel1 repeat protein</fullName>
    </submittedName>
</protein>
<dbReference type="STRING" id="765912.Thimo_0821"/>
<dbReference type="RefSeq" id="WP_015279803.1">
    <property type="nucleotide sequence ID" value="NC_019940.1"/>
</dbReference>